<dbReference type="GO" id="GO:0005739">
    <property type="term" value="C:mitochondrion"/>
    <property type="evidence" value="ECO:0007669"/>
    <property type="project" value="InterPro"/>
</dbReference>
<keyword evidence="2" id="KW-1185">Reference proteome</keyword>
<dbReference type="InterPro" id="IPR034595">
    <property type="entry name" value="NDUFAF8"/>
</dbReference>
<dbReference type="EMBL" id="JAKUCV010001755">
    <property type="protein sequence ID" value="KAJ4845171.1"/>
    <property type="molecule type" value="Genomic_DNA"/>
</dbReference>
<dbReference type="PANTHER" id="PTHR34561">
    <property type="entry name" value="NADH DEHYDROGENASE [UBIQUINONE] 1 ALPHA SUBCOMPLEX ASSEMBLY FACTOR 8"/>
    <property type="match status" value="1"/>
</dbReference>
<dbReference type="Proteomes" id="UP001141552">
    <property type="component" value="Unassembled WGS sequence"/>
</dbReference>
<dbReference type="OrthoDB" id="3821113at2759"/>
<feature type="non-terminal residue" evidence="1">
    <location>
        <position position="1"/>
    </location>
</feature>
<gene>
    <name evidence="1" type="ORF">Tsubulata_048032</name>
</gene>
<name>A0A9Q0G8P2_9ROSI</name>
<accession>A0A9Q0G8P2</accession>
<evidence type="ECO:0000313" key="1">
    <source>
        <dbReference type="EMBL" id="KAJ4845171.1"/>
    </source>
</evidence>
<reference evidence="1" key="1">
    <citation type="submission" date="2022-02" db="EMBL/GenBank/DDBJ databases">
        <authorList>
            <person name="Henning P.M."/>
            <person name="McCubbin A.G."/>
            <person name="Shore J.S."/>
        </authorList>
    </citation>
    <scope>NUCLEOTIDE SEQUENCE</scope>
    <source>
        <strain evidence="1">F60SS</strain>
        <tissue evidence="1">Leaves</tissue>
    </source>
</reference>
<dbReference type="PANTHER" id="PTHR34561:SF1">
    <property type="entry name" value="NADH DEHYDROGENASE [UBIQUINONE] 1 ALPHA SUBCOMPLEX ASSEMBLY FACTOR 8"/>
    <property type="match status" value="1"/>
</dbReference>
<protein>
    <recommendedName>
        <fullName evidence="3">IMS import disulfide relay-system CHCH-CHCH-like Cx9C domain-containing protein</fullName>
    </recommendedName>
</protein>
<dbReference type="GO" id="GO:0032981">
    <property type="term" value="P:mitochondrial respiratory chain complex I assembly"/>
    <property type="evidence" value="ECO:0007669"/>
    <property type="project" value="InterPro"/>
</dbReference>
<reference evidence="1" key="2">
    <citation type="journal article" date="2023" name="Plants (Basel)">
        <title>Annotation of the Turnera subulata (Passifloraceae) Draft Genome Reveals the S-Locus Evolved after the Divergence of Turneroideae from Passifloroideae in a Stepwise Manner.</title>
        <authorList>
            <person name="Henning P.M."/>
            <person name="Roalson E.H."/>
            <person name="Mir W."/>
            <person name="McCubbin A.G."/>
            <person name="Shore J.S."/>
        </authorList>
    </citation>
    <scope>NUCLEOTIDE SEQUENCE</scope>
    <source>
        <strain evidence="1">F60SS</strain>
    </source>
</reference>
<proteinExistence type="predicted"/>
<comment type="caution">
    <text evidence="1">The sequence shown here is derived from an EMBL/GenBank/DDBJ whole genome shotgun (WGS) entry which is preliminary data.</text>
</comment>
<dbReference type="AlphaFoldDB" id="A0A9Q0G8P2"/>
<evidence type="ECO:0000313" key="2">
    <source>
        <dbReference type="Proteomes" id="UP001141552"/>
    </source>
</evidence>
<organism evidence="1 2">
    <name type="scientific">Turnera subulata</name>
    <dbReference type="NCBI Taxonomy" id="218843"/>
    <lineage>
        <taxon>Eukaryota</taxon>
        <taxon>Viridiplantae</taxon>
        <taxon>Streptophyta</taxon>
        <taxon>Embryophyta</taxon>
        <taxon>Tracheophyta</taxon>
        <taxon>Spermatophyta</taxon>
        <taxon>Magnoliopsida</taxon>
        <taxon>eudicotyledons</taxon>
        <taxon>Gunneridae</taxon>
        <taxon>Pentapetalae</taxon>
        <taxon>rosids</taxon>
        <taxon>fabids</taxon>
        <taxon>Malpighiales</taxon>
        <taxon>Passifloraceae</taxon>
        <taxon>Turnera</taxon>
    </lineage>
</organism>
<sequence length="219" mass="22762">EKLGPGVVGEDVRGELGDGAAKLVGDGFGLIVLDGGEEGGFGGGLGGGGEVGPEVGVVVAAGLHKAGPLEGTPRLVARPAGGKVGRIDAEFRGLRALGRGRQRRRGLRRRVSVRELILLSYGGGDDGGRGIYKVVQTGLKVGVSPSEKIKASQLDGPIVDMKEKNTSSVLRRILANCGAQAKEYGSCVAARVPEIERDMCLKEFLTLNNCMKSVVRGKF</sequence>
<evidence type="ECO:0008006" key="3">
    <source>
        <dbReference type="Google" id="ProtNLM"/>
    </source>
</evidence>